<dbReference type="InterPro" id="IPR006119">
    <property type="entry name" value="Resolv_N"/>
</dbReference>
<dbReference type="SMART" id="SM00857">
    <property type="entry name" value="Resolvase"/>
    <property type="match status" value="1"/>
</dbReference>
<dbReference type="CDD" id="cd00338">
    <property type="entry name" value="Ser_Recombinase"/>
    <property type="match status" value="1"/>
</dbReference>
<dbReference type="AlphaFoldDB" id="A0A1K1M3G9"/>
<evidence type="ECO:0000259" key="1">
    <source>
        <dbReference type="PROSITE" id="PS51736"/>
    </source>
</evidence>
<dbReference type="InterPro" id="IPR050639">
    <property type="entry name" value="SSR_resolvase"/>
</dbReference>
<feature type="domain" description="Recombinase" evidence="2">
    <location>
        <begin position="184"/>
        <end position="310"/>
    </location>
</feature>
<dbReference type="PANTHER" id="PTHR30461">
    <property type="entry name" value="DNA-INVERTASE FROM LAMBDOID PROPHAGE"/>
    <property type="match status" value="1"/>
</dbReference>
<dbReference type="PROSITE" id="PS51737">
    <property type="entry name" value="RECOMBINASE_DNA_BIND"/>
    <property type="match status" value="1"/>
</dbReference>
<dbReference type="InterPro" id="IPR025827">
    <property type="entry name" value="Zn_ribbon_recom_dom"/>
</dbReference>
<evidence type="ECO:0000313" key="4">
    <source>
        <dbReference type="Proteomes" id="UP000182958"/>
    </source>
</evidence>
<dbReference type="InterPro" id="IPR036162">
    <property type="entry name" value="Resolvase-like_N_sf"/>
</dbReference>
<dbReference type="Pfam" id="PF07508">
    <property type="entry name" value="Recombinase"/>
    <property type="match status" value="1"/>
</dbReference>
<proteinExistence type="predicted"/>
<keyword evidence="4" id="KW-1185">Reference proteome</keyword>
<dbReference type="InterPro" id="IPR038109">
    <property type="entry name" value="DNA_bind_recomb_sf"/>
</dbReference>
<name>A0A1K1M3G9_SELRU</name>
<dbReference type="InterPro" id="IPR011109">
    <property type="entry name" value="DNA_bind_recombinase_dom"/>
</dbReference>
<dbReference type="SUPFAM" id="SSF53041">
    <property type="entry name" value="Resolvase-like"/>
    <property type="match status" value="1"/>
</dbReference>
<dbReference type="GO" id="GO:0000150">
    <property type="term" value="F:DNA strand exchange activity"/>
    <property type="evidence" value="ECO:0007669"/>
    <property type="project" value="InterPro"/>
</dbReference>
<evidence type="ECO:0000259" key="2">
    <source>
        <dbReference type="PROSITE" id="PS51737"/>
    </source>
</evidence>
<dbReference type="EMBL" id="FPJA01000004">
    <property type="protein sequence ID" value="SFW17685.1"/>
    <property type="molecule type" value="Genomic_DNA"/>
</dbReference>
<dbReference type="Gene3D" id="3.40.50.1390">
    <property type="entry name" value="Resolvase, N-terminal catalytic domain"/>
    <property type="match status" value="1"/>
</dbReference>
<dbReference type="RefSeq" id="WP_072305418.1">
    <property type="nucleotide sequence ID" value="NZ_FPJA01000004.1"/>
</dbReference>
<dbReference type="Gene3D" id="3.90.1750.20">
    <property type="entry name" value="Putative Large Serine Recombinase, Chain B, Domain 2"/>
    <property type="match status" value="1"/>
</dbReference>
<reference evidence="4" key="1">
    <citation type="submission" date="2016-11" db="EMBL/GenBank/DDBJ databases">
        <authorList>
            <person name="Varghese N."/>
            <person name="Submissions S."/>
        </authorList>
    </citation>
    <scope>NUCLEOTIDE SEQUENCE [LARGE SCALE GENOMIC DNA]</scope>
    <source>
        <strain evidence="4">C3</strain>
    </source>
</reference>
<dbReference type="GO" id="GO:0003677">
    <property type="term" value="F:DNA binding"/>
    <property type="evidence" value="ECO:0007669"/>
    <property type="project" value="InterPro"/>
</dbReference>
<organism evidence="3 4">
    <name type="scientific">Selenomonas ruminantium</name>
    <dbReference type="NCBI Taxonomy" id="971"/>
    <lineage>
        <taxon>Bacteria</taxon>
        <taxon>Bacillati</taxon>
        <taxon>Bacillota</taxon>
        <taxon>Negativicutes</taxon>
        <taxon>Selenomonadales</taxon>
        <taxon>Selenomonadaceae</taxon>
        <taxon>Selenomonas</taxon>
    </lineage>
</organism>
<dbReference type="PROSITE" id="PS51736">
    <property type="entry name" value="RECOMBINASES_3"/>
    <property type="match status" value="1"/>
</dbReference>
<gene>
    <name evidence="3" type="ORF">SAMN02910323_0551</name>
</gene>
<feature type="domain" description="Resolvase/invertase-type recombinase catalytic" evidence="1">
    <location>
        <begin position="27"/>
        <end position="175"/>
    </location>
</feature>
<dbReference type="PANTHER" id="PTHR30461:SF23">
    <property type="entry name" value="DNA RECOMBINASE-RELATED"/>
    <property type="match status" value="1"/>
</dbReference>
<dbReference type="Pfam" id="PF00239">
    <property type="entry name" value="Resolvase"/>
    <property type="match status" value="1"/>
</dbReference>
<sequence length="528" mass="59685">MARKITTIPATINKFTAAPIASNVKRKVAGYARVSTDTDDQISSYTAQVDYYTKYIKERKDWDFVGIYTDEGVTGTSTKKREGFTRMIKDALAGKIQLIITKSVSRFARNTVDCLTTIRKLKAAGVECYFEKEGIWTLDSAGELLITVLSSISQEEARSISENTTWGQRKSFADGKARVPYKRFLGYDRGEDGNLVVNPEQAKVVKLIYKLFLTGLSYNAIGRELMKRGIKSPAGKDRWYSNTVQSILTSEKMKGDALLQKKFTVDFLTKKVKKNEGEIPQYYVTGNHEAIIPPATFDLVQAEIERRKNGRGKGGYSGSTIFSNRIKCGACGHWYGSKVWHSNDKYRRVVYQCNNKFAGAKKCPTPHLTEREIKEAFVKAVNKLLEGKDDMLENIRLVQKQICDTSDLEAESQRLMDEMNALSDRVQKCISENARIAQDQSDYQKRYDELVNRYETTKASYDRTEKSIKDRHAKAERLGAFVKALAAQDASVTEFDEGLWGTIVDFMTVYSKEDISVTFKDGTEIHIG</sequence>
<accession>A0A1K1M3G9</accession>
<dbReference type="Proteomes" id="UP000182958">
    <property type="component" value="Unassembled WGS sequence"/>
</dbReference>
<dbReference type="Pfam" id="PF13408">
    <property type="entry name" value="Zn_ribbon_recom"/>
    <property type="match status" value="1"/>
</dbReference>
<protein>
    <submittedName>
        <fullName evidence="3">Site-specific DNA recombinase</fullName>
    </submittedName>
</protein>
<evidence type="ECO:0000313" key="3">
    <source>
        <dbReference type="EMBL" id="SFW17685.1"/>
    </source>
</evidence>